<evidence type="ECO:0000313" key="7">
    <source>
        <dbReference type="Proteomes" id="UP001597051"/>
    </source>
</evidence>
<dbReference type="InterPro" id="IPR016166">
    <property type="entry name" value="FAD-bd_PCMH"/>
</dbReference>
<dbReference type="Gene3D" id="1.10.45.10">
    <property type="entry name" value="Vanillyl-alcohol Oxidase, Chain A, domain 4"/>
    <property type="match status" value="1"/>
</dbReference>
<evidence type="ECO:0000256" key="2">
    <source>
        <dbReference type="ARBA" id="ARBA00022630"/>
    </source>
</evidence>
<comment type="cofactor">
    <cofactor evidence="1">
        <name>FAD</name>
        <dbReference type="ChEBI" id="CHEBI:57692"/>
    </cofactor>
</comment>
<dbReference type="InterPro" id="IPR016164">
    <property type="entry name" value="FAD-linked_Oxase-like_C"/>
</dbReference>
<dbReference type="PANTHER" id="PTHR42934:SF2">
    <property type="entry name" value="GLYCOLATE OXIDASE SUBUNIT GLCD"/>
    <property type="match status" value="1"/>
</dbReference>
<keyword evidence="2" id="KW-0285">Flavoprotein</keyword>
<dbReference type="InterPro" id="IPR016167">
    <property type="entry name" value="FAD-bd_PCMH_sub1"/>
</dbReference>
<dbReference type="Gene3D" id="3.30.465.10">
    <property type="match status" value="1"/>
</dbReference>
<dbReference type="SUPFAM" id="SSF56176">
    <property type="entry name" value="FAD-binding/transporter-associated domain-like"/>
    <property type="match status" value="1"/>
</dbReference>
<keyword evidence="7" id="KW-1185">Reference proteome</keyword>
<feature type="domain" description="FAD-binding PCMH-type" evidence="5">
    <location>
        <begin position="40"/>
        <end position="219"/>
    </location>
</feature>
<dbReference type="EMBL" id="JBHTIZ010000005">
    <property type="protein sequence ID" value="MFD0983011.1"/>
    <property type="molecule type" value="Genomic_DNA"/>
</dbReference>
<evidence type="ECO:0000256" key="1">
    <source>
        <dbReference type="ARBA" id="ARBA00001974"/>
    </source>
</evidence>
<comment type="caution">
    <text evidence="6">The sequence shown here is derived from an EMBL/GenBank/DDBJ whole genome shotgun (WGS) entry which is preliminary data.</text>
</comment>
<keyword evidence="4" id="KW-0560">Oxidoreductase</keyword>
<evidence type="ECO:0000256" key="3">
    <source>
        <dbReference type="ARBA" id="ARBA00022827"/>
    </source>
</evidence>
<dbReference type="PROSITE" id="PS51387">
    <property type="entry name" value="FAD_PCMH"/>
    <property type="match status" value="1"/>
</dbReference>
<dbReference type="RefSeq" id="WP_379755446.1">
    <property type="nucleotide sequence ID" value="NZ_JBHSYB010000020.1"/>
</dbReference>
<dbReference type="InterPro" id="IPR006094">
    <property type="entry name" value="Oxid_FAD_bind_N"/>
</dbReference>
<sequence length="469" mass="51847">MITEISPEIHNKLLQIVGDSYVFSDQETRNHYGHDETEDYVFPPNVVVKPANAFEISEIMKLANEYKIPVTPIGGRTGLSGGALSIHKGIGLSTERLNKILEIDERNLQVTTEPAVITQVLREAVAEKNLFYPPDPSSQGSCWIGGNVAENAGGARAVKYGVTKDYVLNLEVVLPNGEIIWTGANTLKNSTGYNLTQLMVGSEGTLGIITKIVMKLLPRNSHNVLMLVPFYKANEACEAVSAIFRAGIVPSALEFMERDAIDWTLQFVEGLNVQVPDAIQAHLLIEVDGNYPDILFQEAEKIMTVVEQFQIDEVLFADTEDQKNALWKMRRSVAEAVKANSIYKEEDTVVPRYELPKLLTGIKQIGNKYGFKSVCYGHAGDGNLHVNIIKGDMTDENWNTEVTKGIREIFELTVSLKGTLSGEHGIGFVQKNYMDIAFSKAQLQLMKGIKSVFDPNGILNPGKIFPDSL</sequence>
<evidence type="ECO:0000256" key="4">
    <source>
        <dbReference type="ARBA" id="ARBA00023002"/>
    </source>
</evidence>
<dbReference type="Gene3D" id="3.30.43.10">
    <property type="entry name" value="Uridine Diphospho-n-acetylenolpyruvylglucosamine Reductase, domain 2"/>
    <property type="match status" value="1"/>
</dbReference>
<evidence type="ECO:0000259" key="5">
    <source>
        <dbReference type="PROSITE" id="PS51387"/>
    </source>
</evidence>
<protein>
    <submittedName>
        <fullName evidence="6">FAD-binding oxidoreductase</fullName>
    </submittedName>
</protein>
<dbReference type="InterPro" id="IPR051914">
    <property type="entry name" value="FAD-linked_OxidoTrans_Type4"/>
</dbReference>
<gene>
    <name evidence="6" type="ORF">ACFQ0S_00845</name>
</gene>
<name>A0ABW3IY96_9FLAO</name>
<dbReference type="Gene3D" id="3.30.70.2190">
    <property type="match status" value="1"/>
</dbReference>
<dbReference type="InterPro" id="IPR016171">
    <property type="entry name" value="Vanillyl_alc_oxidase_C-sub2"/>
</dbReference>
<dbReference type="Gene3D" id="3.30.70.2740">
    <property type="match status" value="1"/>
</dbReference>
<dbReference type="InterPro" id="IPR036318">
    <property type="entry name" value="FAD-bd_PCMH-like_sf"/>
</dbReference>
<evidence type="ECO:0000313" key="6">
    <source>
        <dbReference type="EMBL" id="MFD0983011.1"/>
    </source>
</evidence>
<proteinExistence type="predicted"/>
<keyword evidence="3" id="KW-0274">FAD</keyword>
<accession>A0ABW3IY96</accession>
<reference evidence="7" key="1">
    <citation type="journal article" date="2019" name="Int. J. Syst. Evol. Microbiol.">
        <title>The Global Catalogue of Microorganisms (GCM) 10K type strain sequencing project: providing services to taxonomists for standard genome sequencing and annotation.</title>
        <authorList>
            <consortium name="The Broad Institute Genomics Platform"/>
            <consortium name="The Broad Institute Genome Sequencing Center for Infectious Disease"/>
            <person name="Wu L."/>
            <person name="Ma J."/>
        </authorList>
    </citation>
    <scope>NUCLEOTIDE SEQUENCE [LARGE SCALE GENOMIC DNA]</scope>
    <source>
        <strain evidence="7">CECT 7649</strain>
    </source>
</reference>
<dbReference type="Pfam" id="PF01565">
    <property type="entry name" value="FAD_binding_4"/>
    <property type="match status" value="1"/>
</dbReference>
<organism evidence="6 7">
    <name type="scientific">Flavobacterium myungsuense</name>
    <dbReference type="NCBI Taxonomy" id="651823"/>
    <lineage>
        <taxon>Bacteria</taxon>
        <taxon>Pseudomonadati</taxon>
        <taxon>Bacteroidota</taxon>
        <taxon>Flavobacteriia</taxon>
        <taxon>Flavobacteriales</taxon>
        <taxon>Flavobacteriaceae</taxon>
        <taxon>Flavobacterium</taxon>
    </lineage>
</organism>
<dbReference type="InterPro" id="IPR016169">
    <property type="entry name" value="FAD-bd_PCMH_sub2"/>
</dbReference>
<dbReference type="InterPro" id="IPR004113">
    <property type="entry name" value="FAD-bd_oxidored_4_C"/>
</dbReference>
<dbReference type="SUPFAM" id="SSF55103">
    <property type="entry name" value="FAD-linked oxidases, C-terminal domain"/>
    <property type="match status" value="1"/>
</dbReference>
<dbReference type="Proteomes" id="UP001597051">
    <property type="component" value="Unassembled WGS sequence"/>
</dbReference>
<dbReference type="PANTHER" id="PTHR42934">
    <property type="entry name" value="GLYCOLATE OXIDASE SUBUNIT GLCD"/>
    <property type="match status" value="1"/>
</dbReference>
<dbReference type="Pfam" id="PF02913">
    <property type="entry name" value="FAD-oxidase_C"/>
    <property type="match status" value="1"/>
</dbReference>